<dbReference type="Pfam" id="PF00355">
    <property type="entry name" value="Rieske"/>
    <property type="match status" value="1"/>
</dbReference>
<gene>
    <name evidence="8" type="ORF">NOR51B_962</name>
</gene>
<dbReference type="GO" id="GO:0051537">
    <property type="term" value="F:2 iron, 2 sulfur cluster binding"/>
    <property type="evidence" value="ECO:0007669"/>
    <property type="project" value="UniProtKB-KW"/>
</dbReference>
<dbReference type="OrthoDB" id="9800167at2"/>
<keyword evidence="1" id="KW-0001">2Fe-2S</keyword>
<name>B8KSN6_9GAMM</name>
<keyword evidence="4" id="KW-0411">Iron-sulfur</keyword>
<dbReference type="PANTHER" id="PTHR21496">
    <property type="entry name" value="FERREDOXIN-RELATED"/>
    <property type="match status" value="1"/>
</dbReference>
<evidence type="ECO:0000313" key="9">
    <source>
        <dbReference type="Proteomes" id="UP000004699"/>
    </source>
</evidence>
<feature type="domain" description="Rieske" evidence="7">
    <location>
        <begin position="4"/>
        <end position="100"/>
    </location>
</feature>
<proteinExistence type="inferred from homology"/>
<evidence type="ECO:0000313" key="8">
    <source>
        <dbReference type="EMBL" id="EED35021.1"/>
    </source>
</evidence>
<dbReference type="PANTHER" id="PTHR21496:SF0">
    <property type="entry name" value="RIESKE DOMAIN-CONTAINING PROTEIN"/>
    <property type="match status" value="1"/>
</dbReference>
<dbReference type="eggNOG" id="COG2146">
    <property type="taxonomic scope" value="Bacteria"/>
</dbReference>
<dbReference type="Proteomes" id="UP000004699">
    <property type="component" value="Unassembled WGS sequence"/>
</dbReference>
<comment type="cofactor">
    <cofactor evidence="5">
        <name>[2Fe-2S] cluster</name>
        <dbReference type="ChEBI" id="CHEBI:190135"/>
    </cofactor>
</comment>
<keyword evidence="9" id="KW-1185">Reference proteome</keyword>
<dbReference type="PROSITE" id="PS51296">
    <property type="entry name" value="RIESKE"/>
    <property type="match status" value="1"/>
</dbReference>
<dbReference type="EMBL" id="DS999411">
    <property type="protein sequence ID" value="EED35021.1"/>
    <property type="molecule type" value="Genomic_DNA"/>
</dbReference>
<comment type="similarity">
    <text evidence="6">Belongs to the bacterial ring-hydroxylating dioxygenase ferredoxin component family.</text>
</comment>
<dbReference type="AlphaFoldDB" id="B8KSN6"/>
<dbReference type="SUPFAM" id="SSF50022">
    <property type="entry name" value="ISP domain"/>
    <property type="match status" value="1"/>
</dbReference>
<keyword evidence="3" id="KW-0408">Iron</keyword>
<dbReference type="InterPro" id="IPR036922">
    <property type="entry name" value="Rieske_2Fe-2S_sf"/>
</dbReference>
<dbReference type="RefSeq" id="WP_009019768.1">
    <property type="nucleotide sequence ID" value="NZ_DS999411.1"/>
</dbReference>
<dbReference type="InterPro" id="IPR017941">
    <property type="entry name" value="Rieske_2Fe-2S"/>
</dbReference>
<evidence type="ECO:0000256" key="5">
    <source>
        <dbReference type="ARBA" id="ARBA00034078"/>
    </source>
</evidence>
<dbReference type="Gene3D" id="2.102.10.10">
    <property type="entry name" value="Rieske [2Fe-2S] iron-sulphur domain"/>
    <property type="match status" value="1"/>
</dbReference>
<keyword evidence="2" id="KW-0479">Metal-binding</keyword>
<reference evidence="9" key="1">
    <citation type="journal article" date="2013" name="BMC Microbiol.">
        <title>Taxonomy and evolution of bacteriochlorophyll a-containing members of the OM60/NOR5 clade of marine gammaproteobacteria: description of Luminiphilus syltensis gen. nov., sp. nov., reclassification of Haliea rubra as Pseudohaliea rubra gen. nov., comb. nov., and emendation of Chromatocurvus halotolerans.</title>
        <authorList>
            <person name="Spring S."/>
            <person name="Riedel T."/>
            <person name="Sproer C."/>
            <person name="Yan S."/>
            <person name="Harder J."/>
            <person name="Fuchs B.M."/>
        </authorList>
    </citation>
    <scope>NUCLEOTIDE SEQUENCE [LARGE SCALE GENOMIC DNA]</scope>
    <source>
        <strain evidence="9">NOR51-B</strain>
    </source>
</reference>
<evidence type="ECO:0000256" key="1">
    <source>
        <dbReference type="ARBA" id="ARBA00022714"/>
    </source>
</evidence>
<protein>
    <submittedName>
        <fullName evidence="8">Rieske (2Fe-2S) domain protein</fullName>
    </submittedName>
</protein>
<evidence type="ECO:0000256" key="3">
    <source>
        <dbReference type="ARBA" id="ARBA00023004"/>
    </source>
</evidence>
<evidence type="ECO:0000256" key="4">
    <source>
        <dbReference type="ARBA" id="ARBA00023014"/>
    </source>
</evidence>
<sequence length="103" mass="11387">MSDYQVAFAADVLENNSGKAVELAGMKILVCRASNEFYAVENRCTHQEAELEGGRIRGCFISCPLHGVRFNLKDGEPMGQLTRVPVRTFPVRVENGQLEVDVS</sequence>
<organism evidence="8 9">
    <name type="scientific">Luminiphilus syltensis NOR5-1B</name>
    <dbReference type="NCBI Taxonomy" id="565045"/>
    <lineage>
        <taxon>Bacteria</taxon>
        <taxon>Pseudomonadati</taxon>
        <taxon>Pseudomonadota</taxon>
        <taxon>Gammaproteobacteria</taxon>
        <taxon>Cellvibrionales</taxon>
        <taxon>Halieaceae</taxon>
        <taxon>Luminiphilus</taxon>
    </lineage>
</organism>
<dbReference type="GO" id="GO:0046872">
    <property type="term" value="F:metal ion binding"/>
    <property type="evidence" value="ECO:0007669"/>
    <property type="project" value="UniProtKB-KW"/>
</dbReference>
<dbReference type="HOGENOM" id="CLU_055690_5_2_6"/>
<accession>B8KSN6</accession>
<evidence type="ECO:0000256" key="6">
    <source>
        <dbReference type="ARBA" id="ARBA00038001"/>
    </source>
</evidence>
<evidence type="ECO:0000256" key="2">
    <source>
        <dbReference type="ARBA" id="ARBA00022723"/>
    </source>
</evidence>
<dbReference type="STRING" id="565045.NOR51B_962"/>
<evidence type="ECO:0000259" key="7">
    <source>
        <dbReference type="PROSITE" id="PS51296"/>
    </source>
</evidence>